<evidence type="ECO:0000313" key="1">
    <source>
        <dbReference type="EMBL" id="ACQ57825.1"/>
    </source>
</evidence>
<feature type="non-terminal residue" evidence="1">
    <location>
        <position position="1"/>
    </location>
</feature>
<name>C3KGQ3_DROME</name>
<sequence>FWMLHNLKEIFENKMTCDDTTEALATHMCELLEFYMLPELKEDLDNIQLETSQFDSYHSLLIQDLPKLYDLVQEFLLKSGDAGHEELRFKLLLLICELTASPTIYQLKDDSGNLLKYANDLASKLSSHWWESTDDQFLKYYEKKLHRDCWKRQLGAVHGFGRYLELRYGKKSAMSTQMLAFALSVGLNVRECYDTIYKQLGVKIFSVMLKFSDSKDIQELNVHSVIYDHALKDVYNMDSIEAIESVWNCLYFCLDHFVDLDAFTWNQCDDMLERLIQNVTMASSPKVLICLLQYIIRLGYYFTINRSDVKTALAMDICEPDKLVACRDVCLALNVSTSYRWAKAILQMLVLESSKLLQGVEVCTALLDQLLRCYLVCIMPIPLQALHPHLPEFYGKFVAVLMECLVAHEKAPPVLKLVSRFIEVFSFQLENGITETMPAQLSEFKEALSIVHHKICE</sequence>
<dbReference type="HOGENOM" id="CLU_053405_0_0_1"/>
<dbReference type="OrthoDB" id="7785428at2759"/>
<reference evidence="1" key="1">
    <citation type="submission" date="2009-05" db="EMBL/GenBank/DDBJ databases">
        <authorList>
            <person name="Carlson J."/>
            <person name="Booth B."/>
            <person name="Frise E."/>
            <person name="Park S."/>
            <person name="Wan K."/>
            <person name="Yu C."/>
            <person name="Celniker S."/>
        </authorList>
    </citation>
    <scope>NUCLEOTIDE SEQUENCE</scope>
</reference>
<dbReference type="EMBL" id="BT082118">
    <property type="protein sequence ID" value="ACQ57825.1"/>
    <property type="molecule type" value="mRNA"/>
</dbReference>
<dbReference type="Bgee" id="FBgn0037667">
    <property type="expression patterns" value="Expressed in wing disc and 33 other cell types or tissues"/>
</dbReference>
<dbReference type="AlphaFoldDB" id="C3KGQ3"/>
<accession>C3KGQ3</accession>
<dbReference type="VEuPathDB" id="VectorBase:FBgn0037667"/>
<organism evidence="1">
    <name type="scientific">Drosophila melanogaster</name>
    <name type="common">Fruit fly</name>
    <dbReference type="NCBI Taxonomy" id="7227"/>
    <lineage>
        <taxon>Eukaryota</taxon>
        <taxon>Metazoa</taxon>
        <taxon>Ecdysozoa</taxon>
        <taxon>Arthropoda</taxon>
        <taxon>Hexapoda</taxon>
        <taxon>Insecta</taxon>
        <taxon>Pterygota</taxon>
        <taxon>Neoptera</taxon>
        <taxon>Endopterygota</taxon>
        <taxon>Diptera</taxon>
        <taxon>Brachycera</taxon>
        <taxon>Muscomorpha</taxon>
        <taxon>Ephydroidea</taxon>
        <taxon>Drosophilidae</taxon>
        <taxon>Drosophila</taxon>
        <taxon>Sophophora</taxon>
    </lineage>
</organism>
<gene>
    <name evidence="1" type="primary">CG16734-RA</name>
</gene>
<protein>
    <submittedName>
        <fullName evidence="1">IP12126p</fullName>
    </submittedName>
</protein>
<dbReference type="ExpressionAtlas" id="C3KGQ3">
    <property type="expression patterns" value="baseline and differential"/>
</dbReference>
<proteinExistence type="evidence at transcript level"/>